<gene>
    <name evidence="1" type="ORF">1_307</name>
</gene>
<reference evidence="1" key="1">
    <citation type="submission" date="2018-11" db="EMBL/GenBank/DDBJ databases">
        <title>A distinct lineage of giant viruses engineers rhodopsin photosystems in predatory marine eukaryotes.</title>
        <authorList>
            <person name="Needham D.M."/>
            <person name="Yoshizawa S."/>
            <person name="Hosaka T."/>
            <person name="Poirier C."/>
            <person name="Choi C.-J."/>
            <person name="Hehenberger E."/>
            <person name="Irwin N.A.T."/>
            <person name="Wilken S."/>
            <person name="Yung C.-M."/>
            <person name="Bachy C."/>
            <person name="Kurihara R."/>
            <person name="Nakajima Y."/>
            <person name="Kojima K."/>
            <person name="Kimura-Someya T."/>
            <person name="Leonard G."/>
            <person name="Malmstrom R.R."/>
            <person name="Mende D."/>
            <person name="Olson D.K."/>
            <person name="Sudo Y."/>
            <person name="Sudek S."/>
            <person name="Richards T.A."/>
            <person name="DeLong E.F."/>
            <person name="Keeling P.J."/>
            <person name="Santoro A.E."/>
            <person name="Shirouzu M."/>
            <person name="Iwasaki W."/>
            <person name="Worden A.Z."/>
        </authorList>
    </citation>
    <scope>NUCLEOTIDE SEQUENCE</scope>
</reference>
<organism evidence="1">
    <name type="scientific">Mimiviridae sp. ChoanoV1</name>
    <dbReference type="NCBI Taxonomy" id="2596887"/>
    <lineage>
        <taxon>Viruses</taxon>
        <taxon>Varidnaviria</taxon>
        <taxon>Bamfordvirae</taxon>
        <taxon>Nucleocytoviricota</taxon>
        <taxon>Megaviricetes</taxon>
        <taxon>Imitervirales</taxon>
        <taxon>Schizomimiviridae</taxon>
    </lineage>
</organism>
<accession>A0A5B8IHY8</accession>
<name>A0A5B8IHY8_9VIRU</name>
<proteinExistence type="predicted"/>
<evidence type="ECO:0000313" key="1">
    <source>
        <dbReference type="EMBL" id="QDY51922.1"/>
    </source>
</evidence>
<sequence>MFGKLILITSICLAGGYQGKISVGEYSDVVIPTNQQSCSACTITPQKVVFEKRKSWNVNMGKYEDKDEEYVDACMELWDSKGDLCPPESNSIQEYLSYHVSTYGEYGSMTKYIACEKVQTCIM</sequence>
<protein>
    <submittedName>
        <fullName evidence="1">Uncharacterized protein</fullName>
    </submittedName>
</protein>
<dbReference type="EMBL" id="MK250085">
    <property type="protein sequence ID" value="QDY51922.1"/>
    <property type="molecule type" value="Genomic_DNA"/>
</dbReference>